<dbReference type="PANTHER" id="PTHR36449">
    <property type="entry name" value="ACETYLTRANSFERASE-RELATED"/>
    <property type="match status" value="1"/>
</dbReference>
<dbReference type="RefSeq" id="WP_213259653.1">
    <property type="nucleotide sequence ID" value="NZ_JAGYWA010000008.1"/>
</dbReference>
<evidence type="ECO:0000313" key="4">
    <source>
        <dbReference type="EMBL" id="MFC4749661.1"/>
    </source>
</evidence>
<sequence length="178" mass="21007">MDLSDCTFSLLNNDDLLDNFDCQDQEINEFLIDDSKNFQTEKIASTYLFKDLNNVVAFFSIANDCLNDLGYENSIWNKLHRKIKLPNEKRIRQYPAVKIARLGIDKSYQGNGLSHQLLDFIKGWTFIDHKPACRLLILDAYNKPVQISTYQKNDFTFLLDSDKEEKHRFMYFDLMRLE</sequence>
<accession>A0ABV9PJX7</accession>
<reference evidence="5" key="1">
    <citation type="journal article" date="2019" name="Int. J. Syst. Evol. Microbiol.">
        <title>The Global Catalogue of Microorganisms (GCM) 10K type strain sequencing project: providing services to taxonomists for standard genome sequencing and annotation.</title>
        <authorList>
            <consortium name="The Broad Institute Genomics Platform"/>
            <consortium name="The Broad Institute Genome Sequencing Center for Infectious Disease"/>
            <person name="Wu L."/>
            <person name="Ma J."/>
        </authorList>
    </citation>
    <scope>NUCLEOTIDE SEQUENCE [LARGE SCALE GENOMIC DNA]</scope>
    <source>
        <strain evidence="5">WYCCWR 13023</strain>
    </source>
</reference>
<evidence type="ECO:0000256" key="2">
    <source>
        <dbReference type="ARBA" id="ARBA00022679"/>
    </source>
</evidence>
<organism evidence="4 5">
    <name type="scientific">Flavobacterium branchiicola</name>
    <dbReference type="NCBI Taxonomy" id="1114875"/>
    <lineage>
        <taxon>Bacteria</taxon>
        <taxon>Pseudomonadati</taxon>
        <taxon>Bacteroidota</taxon>
        <taxon>Flavobacteriia</taxon>
        <taxon>Flavobacteriales</taxon>
        <taxon>Flavobacteriaceae</taxon>
        <taxon>Flavobacterium</taxon>
    </lineage>
</organism>
<keyword evidence="3" id="KW-0012">Acyltransferase</keyword>
<keyword evidence="5" id="KW-1185">Reference proteome</keyword>
<comment type="caution">
    <text evidence="4">The sequence shown here is derived from an EMBL/GenBank/DDBJ whole genome shotgun (WGS) entry which is preliminary data.</text>
</comment>
<name>A0ABV9PJX7_9FLAO</name>
<protein>
    <submittedName>
        <fullName evidence="4">GNAT family N-acetyltransferase</fullName>
    </submittedName>
</protein>
<proteinExistence type="predicted"/>
<dbReference type="SUPFAM" id="SSF55729">
    <property type="entry name" value="Acyl-CoA N-acyltransferases (Nat)"/>
    <property type="match status" value="1"/>
</dbReference>
<keyword evidence="1" id="KW-1277">Toxin-antitoxin system</keyword>
<evidence type="ECO:0000313" key="5">
    <source>
        <dbReference type="Proteomes" id="UP001595935"/>
    </source>
</evidence>
<dbReference type="Proteomes" id="UP001595935">
    <property type="component" value="Unassembled WGS sequence"/>
</dbReference>
<dbReference type="InterPro" id="IPR016181">
    <property type="entry name" value="Acyl_CoA_acyltransferase"/>
</dbReference>
<keyword evidence="2" id="KW-0808">Transferase</keyword>
<dbReference type="Gene3D" id="3.40.630.30">
    <property type="match status" value="1"/>
</dbReference>
<dbReference type="PANTHER" id="PTHR36449:SF1">
    <property type="entry name" value="ACETYLTRANSFERASE"/>
    <property type="match status" value="1"/>
</dbReference>
<evidence type="ECO:0000256" key="3">
    <source>
        <dbReference type="ARBA" id="ARBA00023315"/>
    </source>
</evidence>
<gene>
    <name evidence="4" type="ORF">ACFO5S_19575</name>
</gene>
<evidence type="ECO:0000256" key="1">
    <source>
        <dbReference type="ARBA" id="ARBA00022649"/>
    </source>
</evidence>
<dbReference type="EMBL" id="JBHSGV010000008">
    <property type="protein sequence ID" value="MFC4749661.1"/>
    <property type="molecule type" value="Genomic_DNA"/>
</dbReference>